<keyword evidence="2" id="KW-1133">Transmembrane helix</keyword>
<feature type="transmembrane region" description="Helical" evidence="2">
    <location>
        <begin position="73"/>
        <end position="94"/>
    </location>
</feature>
<name>A0AAC9WFN5_9CLOT</name>
<sequence length="161" mass="18936">MKKKILISVCSICILLLLFARLSRPNEITYNIELPQNELNTDISLNQQLNVYKNEVEQMYRIHLDVLDKRFNMFLMIIGIAVTTWIGLNIYNAVEKMEVDMLKRDKETLKADMEAIKLELIDVKSQYQDYTNRLAEIKNEYERISEEIEKLKEDGVLAKFG</sequence>
<dbReference type="Proteomes" id="UP000192478">
    <property type="component" value="Chromosome"/>
</dbReference>
<dbReference type="RefSeq" id="WP_070968648.1">
    <property type="nucleotide sequence ID" value="NZ_CP017603.1"/>
</dbReference>
<reference evidence="4 6" key="2">
    <citation type="submission" date="2017-03" db="EMBL/GenBank/DDBJ databases">
        <title>Complete sequence of Clostridium formicaceticum DSM 92.</title>
        <authorList>
            <person name="Poehlein A."/>
            <person name="Karl M."/>
            <person name="Bengelsdorf F.R."/>
            <person name="Duerre P."/>
            <person name="Daniel R."/>
        </authorList>
    </citation>
    <scope>NUCLEOTIDE SEQUENCE [LARGE SCALE GENOMIC DNA]</scope>
    <source>
        <strain evidence="4 6">DSM 92</strain>
    </source>
</reference>
<dbReference type="Proteomes" id="UP000177894">
    <property type="component" value="Chromosome"/>
</dbReference>
<evidence type="ECO:0000313" key="3">
    <source>
        <dbReference type="EMBL" id="AOY76673.1"/>
    </source>
</evidence>
<evidence type="ECO:0000313" key="4">
    <source>
        <dbReference type="EMBL" id="ARE87102.1"/>
    </source>
</evidence>
<reference evidence="3 5" key="1">
    <citation type="submission" date="2016-10" db="EMBL/GenBank/DDBJ databases">
        <title>Complete Genome Sequence of Acetogen Clostridium formicoaceticum ATCC 27076.</title>
        <authorList>
            <person name="Bao T."/>
            <person name="Cheng C."/>
            <person name="Zhao J."/>
            <person name="Yang S.-T."/>
            <person name="Wang J."/>
            <person name="Wang M."/>
        </authorList>
    </citation>
    <scope>NUCLEOTIDE SEQUENCE [LARGE SCALE GENOMIC DNA]</scope>
    <source>
        <strain evidence="3 5">ATCC 27076</strain>
    </source>
</reference>
<gene>
    <name evidence="3" type="ORF">BJL90_12835</name>
    <name evidence="4" type="ORF">CLFO_14880</name>
</gene>
<evidence type="ECO:0000313" key="6">
    <source>
        <dbReference type="Proteomes" id="UP000192478"/>
    </source>
</evidence>
<dbReference type="EMBL" id="CP020559">
    <property type="protein sequence ID" value="ARE87102.1"/>
    <property type="molecule type" value="Genomic_DNA"/>
</dbReference>
<keyword evidence="2" id="KW-0472">Membrane</keyword>
<dbReference type="AlphaFoldDB" id="A0AAC9WFN5"/>
<keyword evidence="1" id="KW-0175">Coiled coil</keyword>
<feature type="coiled-coil region" evidence="1">
    <location>
        <begin position="99"/>
        <end position="154"/>
    </location>
</feature>
<organism evidence="4 6">
    <name type="scientific">Clostridium formicaceticum</name>
    <dbReference type="NCBI Taxonomy" id="1497"/>
    <lineage>
        <taxon>Bacteria</taxon>
        <taxon>Bacillati</taxon>
        <taxon>Bacillota</taxon>
        <taxon>Clostridia</taxon>
        <taxon>Eubacteriales</taxon>
        <taxon>Clostridiaceae</taxon>
        <taxon>Clostridium</taxon>
    </lineage>
</organism>
<dbReference type="KEGG" id="cfm:BJL90_12835"/>
<evidence type="ECO:0000256" key="2">
    <source>
        <dbReference type="SAM" id="Phobius"/>
    </source>
</evidence>
<evidence type="ECO:0000313" key="5">
    <source>
        <dbReference type="Proteomes" id="UP000177894"/>
    </source>
</evidence>
<protein>
    <submittedName>
        <fullName evidence="4">Uncharacterized protein</fullName>
    </submittedName>
</protein>
<keyword evidence="5" id="KW-1185">Reference proteome</keyword>
<dbReference type="EMBL" id="CP017603">
    <property type="protein sequence ID" value="AOY76673.1"/>
    <property type="molecule type" value="Genomic_DNA"/>
</dbReference>
<keyword evidence="2" id="KW-0812">Transmembrane</keyword>
<evidence type="ECO:0000256" key="1">
    <source>
        <dbReference type="SAM" id="Coils"/>
    </source>
</evidence>
<accession>A0AAC9WFN5</accession>
<proteinExistence type="predicted"/>